<organism evidence="2 3">
    <name type="scientific">Micromonospora echinofusca</name>
    <dbReference type="NCBI Taxonomy" id="47858"/>
    <lineage>
        <taxon>Bacteria</taxon>
        <taxon>Bacillati</taxon>
        <taxon>Actinomycetota</taxon>
        <taxon>Actinomycetes</taxon>
        <taxon>Micromonosporales</taxon>
        <taxon>Micromonosporaceae</taxon>
        <taxon>Micromonospora</taxon>
    </lineage>
</organism>
<feature type="non-terminal residue" evidence="2">
    <location>
        <position position="1"/>
    </location>
</feature>
<evidence type="ECO:0000313" key="2">
    <source>
        <dbReference type="EMBL" id="MBO4205746.1"/>
    </source>
</evidence>
<feature type="domain" description="CBM2" evidence="1">
    <location>
        <begin position="1"/>
        <end position="101"/>
    </location>
</feature>
<reference evidence="2 3" key="1">
    <citation type="submission" date="2019-12" db="EMBL/GenBank/DDBJ databases">
        <title>Whole genome sequencing of endophytic Actinobacterium Micromonospora sp. MPMI6T.</title>
        <authorList>
            <person name="Evv R."/>
            <person name="Podile A.R."/>
        </authorList>
    </citation>
    <scope>NUCLEOTIDE SEQUENCE [LARGE SCALE GENOMIC DNA]</scope>
    <source>
        <strain evidence="2 3">MPMI6</strain>
    </source>
</reference>
<dbReference type="InterPro" id="IPR001919">
    <property type="entry name" value="CBD2"/>
</dbReference>
<evidence type="ECO:0000313" key="3">
    <source>
        <dbReference type="Proteomes" id="UP000823521"/>
    </source>
</evidence>
<dbReference type="Pfam" id="PF00553">
    <property type="entry name" value="CBM_2"/>
    <property type="match status" value="1"/>
</dbReference>
<keyword evidence="3" id="KW-1185">Reference proteome</keyword>
<comment type="caution">
    <text evidence="2">The sequence shown here is derived from an EMBL/GenBank/DDBJ whole genome shotgun (WGS) entry which is preliminary data.</text>
</comment>
<protein>
    <submittedName>
        <fullName evidence="2">Beta-mannosidase</fullName>
    </submittedName>
</protein>
<dbReference type="InterPro" id="IPR008965">
    <property type="entry name" value="CBM2/CBM3_carb-bd_dom_sf"/>
</dbReference>
<dbReference type="RefSeq" id="WP_208812029.1">
    <property type="nucleotide sequence ID" value="NZ_WVUH01000036.1"/>
</dbReference>
<dbReference type="PROSITE" id="PS51173">
    <property type="entry name" value="CBM2"/>
    <property type="match status" value="1"/>
</dbReference>
<gene>
    <name evidence="2" type="ORF">GSF22_06960</name>
</gene>
<dbReference type="SMART" id="SM00637">
    <property type="entry name" value="CBD_II"/>
    <property type="match status" value="1"/>
</dbReference>
<evidence type="ECO:0000259" key="1">
    <source>
        <dbReference type="PROSITE" id="PS51173"/>
    </source>
</evidence>
<sequence length="101" mass="10262">TGKTCTATYTIVNSWQGGFQGEVKVTAGAQALNGWTVTWTYANGQTVSQSWSANLTSSGANVTARNVDYNAVVGAGASTSFGFIASWNGTNAVPAATCTAS</sequence>
<dbReference type="EMBL" id="WVUH01000036">
    <property type="protein sequence ID" value="MBO4205746.1"/>
    <property type="molecule type" value="Genomic_DNA"/>
</dbReference>
<name>A0ABS3VML4_MICEH</name>
<dbReference type="SUPFAM" id="SSF49384">
    <property type="entry name" value="Carbohydrate-binding domain"/>
    <property type="match status" value="1"/>
</dbReference>
<dbReference type="Gene3D" id="2.60.40.290">
    <property type="match status" value="1"/>
</dbReference>
<dbReference type="InterPro" id="IPR012291">
    <property type="entry name" value="CBM2_carb-bd_dom_sf"/>
</dbReference>
<dbReference type="Proteomes" id="UP000823521">
    <property type="component" value="Unassembled WGS sequence"/>
</dbReference>
<accession>A0ABS3VML4</accession>
<proteinExistence type="predicted"/>